<dbReference type="Gene3D" id="6.10.250.690">
    <property type="match status" value="1"/>
</dbReference>
<dbReference type="InterPro" id="IPR001789">
    <property type="entry name" value="Sig_transdc_resp-reg_receiver"/>
</dbReference>
<feature type="domain" description="Response regulatory" evidence="8">
    <location>
        <begin position="5"/>
        <end position="119"/>
    </location>
</feature>
<keyword evidence="4 7" id="KW-0238">DNA-binding</keyword>
<evidence type="ECO:0000256" key="3">
    <source>
        <dbReference type="ARBA" id="ARBA00023015"/>
    </source>
</evidence>
<dbReference type="Gene3D" id="1.10.10.10">
    <property type="entry name" value="Winged helix-like DNA-binding domain superfamily/Winged helix DNA-binding domain"/>
    <property type="match status" value="1"/>
</dbReference>
<dbReference type="AlphaFoldDB" id="A0A1I2FE59"/>
<keyword evidence="5" id="KW-0804">Transcription</keyword>
<dbReference type="STRING" id="1003.SAMN04488541_101353"/>
<organism evidence="10 11">
    <name type="scientific">Thermoflexibacter ruber</name>
    <dbReference type="NCBI Taxonomy" id="1003"/>
    <lineage>
        <taxon>Bacteria</taxon>
        <taxon>Pseudomonadati</taxon>
        <taxon>Bacteroidota</taxon>
        <taxon>Cytophagia</taxon>
        <taxon>Cytophagales</taxon>
        <taxon>Thermoflexibacteraceae</taxon>
        <taxon>Thermoflexibacter</taxon>
    </lineage>
</organism>
<feature type="modified residue" description="4-aspartylphosphate" evidence="6">
    <location>
        <position position="54"/>
    </location>
</feature>
<keyword evidence="1 6" id="KW-0597">Phosphoprotein</keyword>
<dbReference type="SUPFAM" id="SSF46894">
    <property type="entry name" value="C-terminal effector domain of the bipartite response regulators"/>
    <property type="match status" value="1"/>
</dbReference>
<dbReference type="Pfam" id="PF00072">
    <property type="entry name" value="Response_reg"/>
    <property type="match status" value="1"/>
</dbReference>
<evidence type="ECO:0000256" key="5">
    <source>
        <dbReference type="ARBA" id="ARBA00023163"/>
    </source>
</evidence>
<dbReference type="InterPro" id="IPR039420">
    <property type="entry name" value="WalR-like"/>
</dbReference>
<dbReference type="GO" id="GO:0000156">
    <property type="term" value="F:phosphorelay response regulator activity"/>
    <property type="evidence" value="ECO:0007669"/>
    <property type="project" value="TreeGrafter"/>
</dbReference>
<evidence type="ECO:0000313" key="11">
    <source>
        <dbReference type="Proteomes" id="UP000199513"/>
    </source>
</evidence>
<dbReference type="InterPro" id="IPR036388">
    <property type="entry name" value="WH-like_DNA-bd_sf"/>
</dbReference>
<dbReference type="GO" id="GO:0000976">
    <property type="term" value="F:transcription cis-regulatory region binding"/>
    <property type="evidence" value="ECO:0007669"/>
    <property type="project" value="TreeGrafter"/>
</dbReference>
<evidence type="ECO:0000259" key="8">
    <source>
        <dbReference type="PROSITE" id="PS50110"/>
    </source>
</evidence>
<reference evidence="11" key="1">
    <citation type="submission" date="2016-10" db="EMBL/GenBank/DDBJ databases">
        <authorList>
            <person name="Varghese N."/>
            <person name="Submissions S."/>
        </authorList>
    </citation>
    <scope>NUCLEOTIDE SEQUENCE [LARGE SCALE GENOMIC DNA]</scope>
    <source>
        <strain>GEY</strain>
        <strain evidence="11">DSM 9560</strain>
    </source>
</reference>
<evidence type="ECO:0000256" key="7">
    <source>
        <dbReference type="PROSITE-ProRule" id="PRU01091"/>
    </source>
</evidence>
<evidence type="ECO:0000256" key="1">
    <source>
        <dbReference type="ARBA" id="ARBA00022553"/>
    </source>
</evidence>
<evidence type="ECO:0000256" key="4">
    <source>
        <dbReference type="ARBA" id="ARBA00023125"/>
    </source>
</evidence>
<dbReference type="CDD" id="cd19935">
    <property type="entry name" value="REC_OmpR_CusR-like"/>
    <property type="match status" value="1"/>
</dbReference>
<dbReference type="Pfam" id="PF00486">
    <property type="entry name" value="Trans_reg_C"/>
    <property type="match status" value="1"/>
</dbReference>
<dbReference type="EMBL" id="FONY01000013">
    <property type="protein sequence ID" value="SFF02806.1"/>
    <property type="molecule type" value="Genomic_DNA"/>
</dbReference>
<dbReference type="FunFam" id="1.10.10.10:FF:000005">
    <property type="entry name" value="Two-component system response regulator"/>
    <property type="match status" value="1"/>
</dbReference>
<evidence type="ECO:0000259" key="9">
    <source>
        <dbReference type="PROSITE" id="PS51755"/>
    </source>
</evidence>
<dbReference type="PANTHER" id="PTHR48111">
    <property type="entry name" value="REGULATOR OF RPOS"/>
    <property type="match status" value="1"/>
</dbReference>
<keyword evidence="3" id="KW-0805">Transcription regulation</keyword>
<dbReference type="GO" id="GO:0005829">
    <property type="term" value="C:cytosol"/>
    <property type="evidence" value="ECO:0007669"/>
    <property type="project" value="TreeGrafter"/>
</dbReference>
<dbReference type="Proteomes" id="UP000199513">
    <property type="component" value="Unassembled WGS sequence"/>
</dbReference>
<dbReference type="SMART" id="SM00862">
    <property type="entry name" value="Trans_reg_C"/>
    <property type="match status" value="1"/>
</dbReference>
<name>A0A1I2FE59_9BACT</name>
<sequence length="232" mass="26580">MKDMNILLAEDEPKIASFIKKGLEESAYSVDWVKDGKEAIKNSLNNGYDVIILDVMLPNVDGFQVCRRIRVKNPQVPILMLTALDGTEDKIKGLDAGADDYLPKPFDFEELLARLRALTRRSHVLNPEKPAAEVIICIEDLYCNLSRKEVRRGNKEIKLTAREFDLLVFFIKNKNKVLDRAKIAEQVWDISFDTGTNIVDVYVNYLRNKIDKDFEKKLIQTRVGLGYIMVAE</sequence>
<dbReference type="InterPro" id="IPR016032">
    <property type="entry name" value="Sig_transdc_resp-reg_C-effctor"/>
</dbReference>
<dbReference type="SMART" id="SM00448">
    <property type="entry name" value="REC"/>
    <property type="match status" value="1"/>
</dbReference>
<dbReference type="Gene3D" id="3.40.50.2300">
    <property type="match status" value="1"/>
</dbReference>
<evidence type="ECO:0000313" key="10">
    <source>
        <dbReference type="EMBL" id="SFF02806.1"/>
    </source>
</evidence>
<dbReference type="GO" id="GO:0032993">
    <property type="term" value="C:protein-DNA complex"/>
    <property type="evidence" value="ECO:0007669"/>
    <property type="project" value="TreeGrafter"/>
</dbReference>
<dbReference type="InterPro" id="IPR001867">
    <property type="entry name" value="OmpR/PhoB-type_DNA-bd"/>
</dbReference>
<dbReference type="PANTHER" id="PTHR48111:SF22">
    <property type="entry name" value="REGULATOR OF RPOS"/>
    <property type="match status" value="1"/>
</dbReference>
<gene>
    <name evidence="10" type="ORF">SAMN04488541_101353</name>
</gene>
<protein>
    <submittedName>
        <fullName evidence="10">DNA-binding response regulator, OmpR family, contains REC and winged-helix (WHTH) domain</fullName>
    </submittedName>
</protein>
<keyword evidence="2" id="KW-0902">Two-component regulatory system</keyword>
<dbReference type="FunFam" id="3.40.50.2300:FF:000001">
    <property type="entry name" value="DNA-binding response regulator PhoB"/>
    <property type="match status" value="1"/>
</dbReference>
<feature type="DNA-binding region" description="OmpR/PhoB-type" evidence="7">
    <location>
        <begin position="133"/>
        <end position="231"/>
    </location>
</feature>
<dbReference type="InterPro" id="IPR011006">
    <property type="entry name" value="CheY-like_superfamily"/>
</dbReference>
<dbReference type="CDD" id="cd00383">
    <property type="entry name" value="trans_reg_C"/>
    <property type="match status" value="1"/>
</dbReference>
<dbReference type="SUPFAM" id="SSF52172">
    <property type="entry name" value="CheY-like"/>
    <property type="match status" value="1"/>
</dbReference>
<accession>A0A1I2FE59</accession>
<dbReference type="GO" id="GO:0006355">
    <property type="term" value="P:regulation of DNA-templated transcription"/>
    <property type="evidence" value="ECO:0007669"/>
    <property type="project" value="InterPro"/>
</dbReference>
<proteinExistence type="predicted"/>
<keyword evidence="11" id="KW-1185">Reference proteome</keyword>
<dbReference type="PROSITE" id="PS50110">
    <property type="entry name" value="RESPONSE_REGULATORY"/>
    <property type="match status" value="1"/>
</dbReference>
<dbReference type="PROSITE" id="PS51755">
    <property type="entry name" value="OMPR_PHOB"/>
    <property type="match status" value="1"/>
</dbReference>
<evidence type="ECO:0000256" key="2">
    <source>
        <dbReference type="ARBA" id="ARBA00023012"/>
    </source>
</evidence>
<evidence type="ECO:0000256" key="6">
    <source>
        <dbReference type="PROSITE-ProRule" id="PRU00169"/>
    </source>
</evidence>
<feature type="domain" description="OmpR/PhoB-type" evidence="9">
    <location>
        <begin position="133"/>
        <end position="231"/>
    </location>
</feature>